<keyword evidence="1" id="KW-0040">ANK repeat</keyword>
<accession>A0A9P4H531</accession>
<dbReference type="PROSITE" id="PS50088">
    <property type="entry name" value="ANK_REPEAT"/>
    <property type="match status" value="2"/>
</dbReference>
<feature type="repeat" description="ANK" evidence="1">
    <location>
        <begin position="484"/>
        <end position="516"/>
    </location>
</feature>
<organism evidence="2 3">
    <name type="scientific">Setomelanomma holmii</name>
    <dbReference type="NCBI Taxonomy" id="210430"/>
    <lineage>
        <taxon>Eukaryota</taxon>
        <taxon>Fungi</taxon>
        <taxon>Dikarya</taxon>
        <taxon>Ascomycota</taxon>
        <taxon>Pezizomycotina</taxon>
        <taxon>Dothideomycetes</taxon>
        <taxon>Pleosporomycetidae</taxon>
        <taxon>Pleosporales</taxon>
        <taxon>Pleosporineae</taxon>
        <taxon>Phaeosphaeriaceae</taxon>
        <taxon>Setomelanomma</taxon>
    </lineage>
</organism>
<dbReference type="OrthoDB" id="539213at2759"/>
<sequence>MQPSTKTTLDDLYEWLRKLDQPAVMRFFSALPPEHADVIRERVFAAAMRAEDENTLRFTSALGSDPREVIDTGCCSEDDPKLPLCAALVTKRFSVAKVITDHICREYPIGDLDNILDQVLFEKQRVYQTRYKYFSVWSGIRRIFLDAGVKPTFRFFQFARRDHEFLDRILGGCKDSIIDHIQSGLLAQCLREDEYQRQGRCSSLHRIVLTFFLKDMVRKLNPELSAPALCQAFRVASEFRCSWAIATILEAASSLDIELQSVGSDQATNIALVSPHPCNVGSLDDALEQTFNALRKENEVYDHDESTPKWKHLMYRVKTEDLSEIVIFEDHFKTAYNLGCYEMMIAISGRLDLRHFHSTTSSNLWGNYDALKLLAYNTNIDGVDSLHIKDSNGTILDLLPLSPPGEAILRRDLKAAKILIKGKADINGLVALNYYEDAGYREAIDSTLSRASPLLAAIDTKNLPMVQLLVAAGADVDHRPRLGLVRTPLRRAAKIGNFAIVEPLLNRGANADSTPC</sequence>
<evidence type="ECO:0000313" key="2">
    <source>
        <dbReference type="EMBL" id="KAF2027687.1"/>
    </source>
</evidence>
<gene>
    <name evidence="2" type="ORF">EK21DRAFT_114623</name>
</gene>
<dbReference type="AlphaFoldDB" id="A0A9P4H531"/>
<dbReference type="InterPro" id="IPR036770">
    <property type="entry name" value="Ankyrin_rpt-contain_sf"/>
</dbReference>
<keyword evidence="3" id="KW-1185">Reference proteome</keyword>
<dbReference type="SUPFAM" id="SSF48403">
    <property type="entry name" value="Ankyrin repeat"/>
    <property type="match status" value="1"/>
</dbReference>
<evidence type="ECO:0000256" key="1">
    <source>
        <dbReference type="PROSITE-ProRule" id="PRU00023"/>
    </source>
</evidence>
<comment type="caution">
    <text evidence="2">The sequence shown here is derived from an EMBL/GenBank/DDBJ whole genome shotgun (WGS) entry which is preliminary data.</text>
</comment>
<protein>
    <submittedName>
        <fullName evidence="2">Uncharacterized protein</fullName>
    </submittedName>
</protein>
<dbReference type="InterPro" id="IPR002110">
    <property type="entry name" value="Ankyrin_rpt"/>
</dbReference>
<name>A0A9P4H531_9PLEO</name>
<evidence type="ECO:0000313" key="3">
    <source>
        <dbReference type="Proteomes" id="UP000799777"/>
    </source>
</evidence>
<dbReference type="Proteomes" id="UP000799777">
    <property type="component" value="Unassembled WGS sequence"/>
</dbReference>
<dbReference type="EMBL" id="ML978223">
    <property type="protein sequence ID" value="KAF2027687.1"/>
    <property type="molecule type" value="Genomic_DNA"/>
</dbReference>
<proteinExistence type="predicted"/>
<dbReference type="Pfam" id="PF13637">
    <property type="entry name" value="Ank_4"/>
    <property type="match status" value="1"/>
</dbReference>
<dbReference type="SMART" id="SM00248">
    <property type="entry name" value="ANK"/>
    <property type="match status" value="2"/>
</dbReference>
<feature type="repeat" description="ANK" evidence="1">
    <location>
        <begin position="449"/>
        <end position="481"/>
    </location>
</feature>
<dbReference type="PROSITE" id="PS50297">
    <property type="entry name" value="ANK_REP_REGION"/>
    <property type="match status" value="2"/>
</dbReference>
<dbReference type="Gene3D" id="1.25.40.20">
    <property type="entry name" value="Ankyrin repeat-containing domain"/>
    <property type="match status" value="1"/>
</dbReference>
<reference evidence="2" key="1">
    <citation type="journal article" date="2020" name="Stud. Mycol.">
        <title>101 Dothideomycetes genomes: a test case for predicting lifestyles and emergence of pathogens.</title>
        <authorList>
            <person name="Haridas S."/>
            <person name="Albert R."/>
            <person name="Binder M."/>
            <person name="Bloem J."/>
            <person name="Labutti K."/>
            <person name="Salamov A."/>
            <person name="Andreopoulos B."/>
            <person name="Baker S."/>
            <person name="Barry K."/>
            <person name="Bills G."/>
            <person name="Bluhm B."/>
            <person name="Cannon C."/>
            <person name="Castanera R."/>
            <person name="Culley D."/>
            <person name="Daum C."/>
            <person name="Ezra D."/>
            <person name="Gonzalez J."/>
            <person name="Henrissat B."/>
            <person name="Kuo A."/>
            <person name="Liang C."/>
            <person name="Lipzen A."/>
            <person name="Lutzoni F."/>
            <person name="Magnuson J."/>
            <person name="Mondo S."/>
            <person name="Nolan M."/>
            <person name="Ohm R."/>
            <person name="Pangilinan J."/>
            <person name="Park H.-J."/>
            <person name="Ramirez L."/>
            <person name="Alfaro M."/>
            <person name="Sun H."/>
            <person name="Tritt A."/>
            <person name="Yoshinaga Y."/>
            <person name="Zwiers L.-H."/>
            <person name="Turgeon B."/>
            <person name="Goodwin S."/>
            <person name="Spatafora J."/>
            <person name="Crous P."/>
            <person name="Grigoriev I."/>
        </authorList>
    </citation>
    <scope>NUCLEOTIDE SEQUENCE</scope>
    <source>
        <strain evidence="2">CBS 110217</strain>
    </source>
</reference>